<dbReference type="InterPro" id="IPR019819">
    <property type="entry name" value="Carboxylesterase_B_CS"/>
</dbReference>
<evidence type="ECO:0000256" key="1">
    <source>
        <dbReference type="ARBA" id="ARBA00005964"/>
    </source>
</evidence>
<dbReference type="Proteomes" id="UP000759131">
    <property type="component" value="Unassembled WGS sequence"/>
</dbReference>
<dbReference type="GO" id="GO:0005886">
    <property type="term" value="C:plasma membrane"/>
    <property type="evidence" value="ECO:0007669"/>
    <property type="project" value="TreeGrafter"/>
</dbReference>
<evidence type="ECO:0000256" key="5">
    <source>
        <dbReference type="RuleBase" id="RU361235"/>
    </source>
</evidence>
<organism evidence="7">
    <name type="scientific">Medioppia subpectinata</name>
    <dbReference type="NCBI Taxonomy" id="1979941"/>
    <lineage>
        <taxon>Eukaryota</taxon>
        <taxon>Metazoa</taxon>
        <taxon>Ecdysozoa</taxon>
        <taxon>Arthropoda</taxon>
        <taxon>Chelicerata</taxon>
        <taxon>Arachnida</taxon>
        <taxon>Acari</taxon>
        <taxon>Acariformes</taxon>
        <taxon>Sarcoptiformes</taxon>
        <taxon>Oribatida</taxon>
        <taxon>Brachypylina</taxon>
        <taxon>Oppioidea</taxon>
        <taxon>Oppiidae</taxon>
        <taxon>Medioppia</taxon>
    </lineage>
</organism>
<dbReference type="EC" id="3.1.1.-" evidence="5"/>
<dbReference type="Pfam" id="PF00135">
    <property type="entry name" value="COesterase"/>
    <property type="match status" value="1"/>
</dbReference>
<protein>
    <recommendedName>
        <fullName evidence="5">Carboxylic ester hydrolase</fullName>
        <ecNumber evidence="5">3.1.1.-</ecNumber>
    </recommendedName>
</protein>
<evidence type="ECO:0000256" key="4">
    <source>
        <dbReference type="ARBA" id="ARBA00023180"/>
    </source>
</evidence>
<keyword evidence="2" id="KW-0719">Serine esterase</keyword>
<dbReference type="InterPro" id="IPR019826">
    <property type="entry name" value="Carboxylesterase_B_AS"/>
</dbReference>
<accession>A0A7R9QKJ1</accession>
<dbReference type="AlphaFoldDB" id="A0A7R9QKJ1"/>
<feature type="domain" description="Carboxylesterase type B" evidence="6">
    <location>
        <begin position="1"/>
        <end position="297"/>
    </location>
</feature>
<dbReference type="EMBL" id="CAJPIZ010040507">
    <property type="protein sequence ID" value="CAG2121590.1"/>
    <property type="molecule type" value="Genomic_DNA"/>
</dbReference>
<name>A0A7R9QKJ1_9ACAR</name>
<dbReference type="PANTHER" id="PTHR43918">
    <property type="entry name" value="ACETYLCHOLINESTERASE"/>
    <property type="match status" value="1"/>
</dbReference>
<dbReference type="PROSITE" id="PS00941">
    <property type="entry name" value="CARBOXYLESTERASE_B_2"/>
    <property type="match status" value="1"/>
</dbReference>
<dbReference type="EMBL" id="OC895082">
    <property type="protein sequence ID" value="CAD7647619.1"/>
    <property type="molecule type" value="Genomic_DNA"/>
</dbReference>
<dbReference type="GO" id="GO:0006581">
    <property type="term" value="P:acetylcholine catabolic process"/>
    <property type="evidence" value="ECO:0007669"/>
    <property type="project" value="TreeGrafter"/>
</dbReference>
<dbReference type="GO" id="GO:0003990">
    <property type="term" value="F:acetylcholinesterase activity"/>
    <property type="evidence" value="ECO:0007669"/>
    <property type="project" value="TreeGrafter"/>
</dbReference>
<dbReference type="GO" id="GO:0019695">
    <property type="term" value="P:choline metabolic process"/>
    <property type="evidence" value="ECO:0007669"/>
    <property type="project" value="TreeGrafter"/>
</dbReference>
<dbReference type="OrthoDB" id="19653at2759"/>
<dbReference type="InterPro" id="IPR050654">
    <property type="entry name" value="AChE-related_enzymes"/>
</dbReference>
<evidence type="ECO:0000256" key="2">
    <source>
        <dbReference type="ARBA" id="ARBA00022487"/>
    </source>
</evidence>
<dbReference type="Gene3D" id="3.40.50.1820">
    <property type="entry name" value="alpha/beta hydrolase"/>
    <property type="match status" value="1"/>
</dbReference>
<gene>
    <name evidence="7" type="ORF">OSB1V03_LOCUS21536</name>
</gene>
<dbReference type="PROSITE" id="PS00122">
    <property type="entry name" value="CARBOXYLESTERASE_B_1"/>
    <property type="match status" value="1"/>
</dbReference>
<proteinExistence type="inferred from homology"/>
<feature type="non-terminal residue" evidence="7">
    <location>
        <position position="315"/>
    </location>
</feature>
<dbReference type="GO" id="GO:0005615">
    <property type="term" value="C:extracellular space"/>
    <property type="evidence" value="ECO:0007669"/>
    <property type="project" value="TreeGrafter"/>
</dbReference>
<dbReference type="SUPFAM" id="SSF53474">
    <property type="entry name" value="alpha/beta-Hydrolases"/>
    <property type="match status" value="1"/>
</dbReference>
<comment type="similarity">
    <text evidence="1 5">Belongs to the type-B carboxylesterase/lipase family.</text>
</comment>
<evidence type="ECO:0000313" key="8">
    <source>
        <dbReference type="Proteomes" id="UP000759131"/>
    </source>
</evidence>
<keyword evidence="4" id="KW-0325">Glycoprotein</keyword>
<evidence type="ECO:0000256" key="3">
    <source>
        <dbReference type="ARBA" id="ARBA00022801"/>
    </source>
</evidence>
<keyword evidence="8" id="KW-1185">Reference proteome</keyword>
<sequence>VDTYLGIPYAEPPVGDLRFRRPVPAKKWTKPLIGITFTNNVSEDCLYLNVFSPNLKNRGPELRPVLVVFHGGAFILDSSSSVFYNPYVLSTRGDVIIVSLNYRLGAVAMLYSGTDEAPGNQLFWDSTLALLWVQQNIAQFGGDPNRVTILGVSAGSAIVSGLILSPMGRHLFQNAVMMSGSIVMNGAVAPPEQSMPFWLKLSQQMGCATGSDATFTPVIMDCMRKVPIDRLTALPFGPLIPSHNKIDFAPLFVVDGLFFPKTPHKMLESGEFKKELNLMIGTAQDEGSMLLFMFVDPITYSMIAPKSFTFKEAYH</sequence>
<dbReference type="InterPro" id="IPR002018">
    <property type="entry name" value="CarbesteraseB"/>
</dbReference>
<reference evidence="7" key="1">
    <citation type="submission" date="2020-11" db="EMBL/GenBank/DDBJ databases">
        <authorList>
            <person name="Tran Van P."/>
        </authorList>
    </citation>
    <scope>NUCLEOTIDE SEQUENCE</scope>
</reference>
<dbReference type="PANTHER" id="PTHR43918:SF4">
    <property type="entry name" value="CARBOXYLIC ESTER HYDROLASE"/>
    <property type="match status" value="1"/>
</dbReference>
<dbReference type="InterPro" id="IPR029058">
    <property type="entry name" value="AB_hydrolase_fold"/>
</dbReference>
<feature type="non-terminal residue" evidence="7">
    <location>
        <position position="1"/>
    </location>
</feature>
<evidence type="ECO:0000259" key="6">
    <source>
        <dbReference type="Pfam" id="PF00135"/>
    </source>
</evidence>
<evidence type="ECO:0000313" key="7">
    <source>
        <dbReference type="EMBL" id="CAD7647619.1"/>
    </source>
</evidence>
<keyword evidence="3 5" id="KW-0378">Hydrolase</keyword>